<sequence length="42" mass="4888">MILKNGSNFLFLYFHFGCLTHNTGFAKLKKTVNEFFNCTLNI</sequence>
<accession>A0A0K2U1L5</accession>
<organism evidence="1">
    <name type="scientific">Lepeophtheirus salmonis</name>
    <name type="common">Salmon louse</name>
    <name type="synonym">Caligus salmonis</name>
    <dbReference type="NCBI Taxonomy" id="72036"/>
    <lineage>
        <taxon>Eukaryota</taxon>
        <taxon>Metazoa</taxon>
        <taxon>Ecdysozoa</taxon>
        <taxon>Arthropoda</taxon>
        <taxon>Crustacea</taxon>
        <taxon>Multicrustacea</taxon>
        <taxon>Hexanauplia</taxon>
        <taxon>Copepoda</taxon>
        <taxon>Siphonostomatoida</taxon>
        <taxon>Caligidae</taxon>
        <taxon>Lepeophtheirus</taxon>
    </lineage>
</organism>
<dbReference type="AlphaFoldDB" id="A0A0K2U1L5"/>
<name>A0A0K2U1L5_LEPSM</name>
<proteinExistence type="predicted"/>
<protein>
    <submittedName>
        <fullName evidence="1">Uncharacterized protein</fullName>
    </submittedName>
</protein>
<dbReference type="EMBL" id="HACA01014180">
    <property type="protein sequence ID" value="CDW31541.1"/>
    <property type="molecule type" value="Transcribed_RNA"/>
</dbReference>
<reference evidence="1" key="1">
    <citation type="submission" date="2014-05" db="EMBL/GenBank/DDBJ databases">
        <authorList>
            <person name="Chronopoulou M."/>
        </authorList>
    </citation>
    <scope>NUCLEOTIDE SEQUENCE</scope>
    <source>
        <tissue evidence="1">Whole organism</tissue>
    </source>
</reference>
<evidence type="ECO:0000313" key="1">
    <source>
        <dbReference type="EMBL" id="CDW31541.1"/>
    </source>
</evidence>